<comment type="caution">
    <text evidence="2">The sequence shown here is derived from an EMBL/GenBank/DDBJ whole genome shotgun (WGS) entry which is preliminary data.</text>
</comment>
<dbReference type="GO" id="GO:0005684">
    <property type="term" value="C:U2-type spliceosomal complex"/>
    <property type="evidence" value="ECO:0007669"/>
    <property type="project" value="TreeGrafter"/>
</dbReference>
<feature type="region of interest" description="Disordered" evidence="1">
    <location>
        <begin position="154"/>
        <end position="195"/>
    </location>
</feature>
<keyword evidence="3" id="KW-1185">Reference proteome</keyword>
<feature type="region of interest" description="Disordered" evidence="1">
    <location>
        <begin position="1"/>
        <end position="69"/>
    </location>
</feature>
<evidence type="ECO:0000256" key="1">
    <source>
        <dbReference type="SAM" id="MobiDB-lite"/>
    </source>
</evidence>
<sequence length="195" mass="21641">MSTASLDAAAAARKERLSQLKSLKRKAPEPVPSTTEDAGTLPDAPSGDDSKDEKEKDISHLLSGRNYDVEDRAPKMGFASLPTEGQETLEARAAEIAKAAHEAERKDDEPVDLFSLQPKKPNWDLKRDVDRKLEMLKSRTDSAIARLVKARIEEEKKKRGEVDGEGKEVEGNIAKMVEQREKESDDLDGEVDDEE</sequence>
<dbReference type="OrthoDB" id="10261348at2759"/>
<feature type="compositionally biased region" description="Basic and acidic residues" evidence="1">
    <location>
        <begin position="154"/>
        <end position="170"/>
    </location>
</feature>
<feature type="region of interest" description="Disordered" evidence="1">
    <location>
        <begin position="98"/>
        <end position="122"/>
    </location>
</feature>
<organism evidence="2 3">
    <name type="scientific">Sphaerosporella brunnea</name>
    <dbReference type="NCBI Taxonomy" id="1250544"/>
    <lineage>
        <taxon>Eukaryota</taxon>
        <taxon>Fungi</taxon>
        <taxon>Dikarya</taxon>
        <taxon>Ascomycota</taxon>
        <taxon>Pezizomycotina</taxon>
        <taxon>Pezizomycetes</taxon>
        <taxon>Pezizales</taxon>
        <taxon>Pyronemataceae</taxon>
        <taxon>Sphaerosporella</taxon>
    </lineage>
</organism>
<dbReference type="EMBL" id="VXIS01000075">
    <property type="protein sequence ID" value="KAA8907845.1"/>
    <property type="molecule type" value="Genomic_DNA"/>
</dbReference>
<dbReference type="Proteomes" id="UP000326924">
    <property type="component" value="Unassembled WGS sequence"/>
</dbReference>
<dbReference type="AlphaFoldDB" id="A0A5J5EYS8"/>
<protein>
    <submittedName>
        <fullName evidence="2">Cwf18 pre-mRNA splicing factor-domain-containing protein</fullName>
    </submittedName>
</protein>
<dbReference type="Pfam" id="PF08315">
    <property type="entry name" value="cwf18"/>
    <property type="match status" value="1"/>
</dbReference>
<accession>A0A5J5EYS8</accession>
<dbReference type="PANTHER" id="PTHR31551">
    <property type="entry name" value="PRE-MRNA-SPLICING FACTOR CWF18"/>
    <property type="match status" value="1"/>
</dbReference>
<dbReference type="InterPro" id="IPR013169">
    <property type="entry name" value="mRNA_splic_Cwf18-like"/>
</dbReference>
<feature type="compositionally biased region" description="Acidic residues" evidence="1">
    <location>
        <begin position="184"/>
        <end position="195"/>
    </location>
</feature>
<evidence type="ECO:0000313" key="2">
    <source>
        <dbReference type="EMBL" id="KAA8907845.1"/>
    </source>
</evidence>
<gene>
    <name evidence="2" type="ORF">FN846DRAFT_689175</name>
</gene>
<name>A0A5J5EYS8_9PEZI</name>
<dbReference type="GO" id="GO:0071014">
    <property type="term" value="C:post-mRNA release spliceosomal complex"/>
    <property type="evidence" value="ECO:0007669"/>
    <property type="project" value="TreeGrafter"/>
</dbReference>
<proteinExistence type="predicted"/>
<feature type="compositionally biased region" description="Basic and acidic residues" evidence="1">
    <location>
        <begin position="98"/>
        <end position="108"/>
    </location>
</feature>
<evidence type="ECO:0000313" key="3">
    <source>
        <dbReference type="Proteomes" id="UP000326924"/>
    </source>
</evidence>
<dbReference type="InParanoid" id="A0A5J5EYS8"/>
<dbReference type="PANTHER" id="PTHR31551:SF1">
    <property type="entry name" value="COILED-COIL DOMAIN-CONTAINING PROTEIN 12"/>
    <property type="match status" value="1"/>
</dbReference>
<feature type="compositionally biased region" description="Basic and acidic residues" evidence="1">
    <location>
        <begin position="48"/>
        <end position="59"/>
    </location>
</feature>
<reference evidence="2 3" key="1">
    <citation type="submission" date="2019-09" db="EMBL/GenBank/DDBJ databases">
        <title>Draft genome of the ectomycorrhizal ascomycete Sphaerosporella brunnea.</title>
        <authorList>
            <consortium name="DOE Joint Genome Institute"/>
            <person name="Benucci G.M."/>
            <person name="Marozzi G."/>
            <person name="Antonielli L."/>
            <person name="Sanchez S."/>
            <person name="Marco P."/>
            <person name="Wang X."/>
            <person name="Falini L.B."/>
            <person name="Barry K."/>
            <person name="Haridas S."/>
            <person name="Lipzen A."/>
            <person name="Labutti K."/>
            <person name="Grigoriev I.V."/>
            <person name="Murat C."/>
            <person name="Martin F."/>
            <person name="Albertini E."/>
            <person name="Donnini D."/>
            <person name="Bonito G."/>
        </authorList>
    </citation>
    <scope>NUCLEOTIDE SEQUENCE [LARGE SCALE GENOMIC DNA]</scope>
    <source>
        <strain evidence="2 3">Sb_GMNB300</strain>
    </source>
</reference>